<organism evidence="3 4">
    <name type="scientific">Sinobaca qinghaiensis</name>
    <dbReference type="NCBI Taxonomy" id="342944"/>
    <lineage>
        <taxon>Bacteria</taxon>
        <taxon>Bacillati</taxon>
        <taxon>Bacillota</taxon>
        <taxon>Bacilli</taxon>
        <taxon>Bacillales</taxon>
        <taxon>Sporolactobacillaceae</taxon>
        <taxon>Sinobaca</taxon>
    </lineage>
</organism>
<proteinExistence type="predicted"/>
<evidence type="ECO:0000256" key="2">
    <source>
        <dbReference type="SAM" id="SignalP"/>
    </source>
</evidence>
<comment type="caution">
    <text evidence="3">The sequence shown here is derived from an EMBL/GenBank/DDBJ whole genome shotgun (WGS) entry which is preliminary data.</text>
</comment>
<dbReference type="PROSITE" id="PS51257">
    <property type="entry name" value="PROKAR_LIPOPROTEIN"/>
    <property type="match status" value="1"/>
</dbReference>
<feature type="compositionally biased region" description="Low complexity" evidence="1">
    <location>
        <begin position="66"/>
        <end position="78"/>
    </location>
</feature>
<evidence type="ECO:0000313" key="4">
    <source>
        <dbReference type="Proteomes" id="UP000285120"/>
    </source>
</evidence>
<dbReference type="AlphaFoldDB" id="A0A419UWR4"/>
<sequence>MKKTLAAALVGMFVLSACGPDEENSETSGETNVEEQEEQEKTTANENREQEQDESKNQETDDENNSESQENHNSTSDENTSEENEGAGNTEKEQQEAETEDTSSGDNEVSEEDESTNENNQEGEIAKVEVSGIVFDYIEGHEDFDAEEVKLMVEDREEEENVYHAQVFTFGPEDAERQGTQTLRWYSIDKMSGEVKNETPGMEEENEENENETSETEITVSEIASMSPEERESHHRNLAVDEEHVMDRVFDQLLLPGVHENTRSYEGRVGPEESIRFEFPNAENSADRTIAEAHVEEDGYYSMNMSQYEFSKGEEIIVRISGGYPQEQVFELPVYGEEEEKEIIRVR</sequence>
<protein>
    <submittedName>
        <fullName evidence="3">Uncharacterized protein</fullName>
    </submittedName>
</protein>
<feature type="region of interest" description="Disordered" evidence="1">
    <location>
        <begin position="195"/>
        <end position="218"/>
    </location>
</feature>
<dbReference type="RefSeq" id="WP_120194127.1">
    <property type="nucleotide sequence ID" value="NZ_RAPK01000011.1"/>
</dbReference>
<evidence type="ECO:0000256" key="1">
    <source>
        <dbReference type="SAM" id="MobiDB-lite"/>
    </source>
</evidence>
<keyword evidence="2" id="KW-0732">Signal</keyword>
<feature type="signal peptide" evidence="2">
    <location>
        <begin position="1"/>
        <end position="19"/>
    </location>
</feature>
<keyword evidence="4" id="KW-1185">Reference proteome</keyword>
<dbReference type="OrthoDB" id="2844432at2"/>
<feature type="compositionally biased region" description="Acidic residues" evidence="1">
    <location>
        <begin position="201"/>
        <end position="215"/>
    </location>
</feature>
<gene>
    <name evidence="3" type="ORF">ATL39_2989</name>
</gene>
<dbReference type="EMBL" id="RAPK01000011">
    <property type="protein sequence ID" value="RKD69569.1"/>
    <property type="molecule type" value="Genomic_DNA"/>
</dbReference>
<accession>A0A419UWR4</accession>
<evidence type="ECO:0000313" key="3">
    <source>
        <dbReference type="EMBL" id="RKD69569.1"/>
    </source>
</evidence>
<dbReference type="Proteomes" id="UP000285120">
    <property type="component" value="Unassembled WGS sequence"/>
</dbReference>
<feature type="compositionally biased region" description="Basic and acidic residues" evidence="1">
    <location>
        <begin position="39"/>
        <end position="59"/>
    </location>
</feature>
<name>A0A419UWR4_9BACL</name>
<feature type="compositionally biased region" description="Acidic residues" evidence="1">
    <location>
        <begin position="96"/>
        <end position="116"/>
    </location>
</feature>
<feature type="chain" id="PRO_5038392552" evidence="2">
    <location>
        <begin position="20"/>
        <end position="347"/>
    </location>
</feature>
<reference evidence="3 4" key="1">
    <citation type="submission" date="2018-09" db="EMBL/GenBank/DDBJ databases">
        <title>Genomic Encyclopedia of Archaeal and Bacterial Type Strains, Phase II (KMG-II): from individual species to whole genera.</title>
        <authorList>
            <person name="Goeker M."/>
        </authorList>
    </citation>
    <scope>NUCLEOTIDE SEQUENCE [LARGE SCALE GENOMIC DNA]</scope>
    <source>
        <strain evidence="3 4">DSM 17008</strain>
    </source>
</reference>
<feature type="region of interest" description="Disordered" evidence="1">
    <location>
        <begin position="16"/>
        <end position="128"/>
    </location>
</feature>